<dbReference type="InParanoid" id="A0A507AVB6"/>
<evidence type="ECO:0000313" key="2">
    <source>
        <dbReference type="Proteomes" id="UP000319257"/>
    </source>
</evidence>
<dbReference type="OrthoDB" id="2730545at2759"/>
<dbReference type="RefSeq" id="XP_030995623.1">
    <property type="nucleotide sequence ID" value="XM_031140153.1"/>
</dbReference>
<reference evidence="1 2" key="1">
    <citation type="submission" date="2019-06" db="EMBL/GenBank/DDBJ databases">
        <title>Draft genome sequence of the filamentous fungus Phialemoniopsis curvata isolated from diesel fuel.</title>
        <authorList>
            <person name="Varaljay V.A."/>
            <person name="Lyon W.J."/>
            <person name="Crouch A.L."/>
            <person name="Drake C.E."/>
            <person name="Hollomon J.M."/>
            <person name="Nadeau L.J."/>
            <person name="Nunn H.S."/>
            <person name="Stevenson B.S."/>
            <person name="Bojanowski C.L."/>
            <person name="Crookes-Goodson W.J."/>
        </authorList>
    </citation>
    <scope>NUCLEOTIDE SEQUENCE [LARGE SCALE GENOMIC DNA]</scope>
    <source>
        <strain evidence="1 2">D216</strain>
    </source>
</reference>
<dbReference type="EMBL" id="SKBQ01000030">
    <property type="protein sequence ID" value="TPX13912.1"/>
    <property type="molecule type" value="Genomic_DNA"/>
</dbReference>
<name>A0A507AVB6_9PEZI</name>
<gene>
    <name evidence="1" type="ORF">E0L32_005612</name>
</gene>
<organism evidence="1 2">
    <name type="scientific">Thyridium curvatum</name>
    <dbReference type="NCBI Taxonomy" id="1093900"/>
    <lineage>
        <taxon>Eukaryota</taxon>
        <taxon>Fungi</taxon>
        <taxon>Dikarya</taxon>
        <taxon>Ascomycota</taxon>
        <taxon>Pezizomycotina</taxon>
        <taxon>Sordariomycetes</taxon>
        <taxon>Sordariomycetidae</taxon>
        <taxon>Thyridiales</taxon>
        <taxon>Thyridiaceae</taxon>
        <taxon>Thyridium</taxon>
    </lineage>
</organism>
<dbReference type="Proteomes" id="UP000319257">
    <property type="component" value="Unassembled WGS sequence"/>
</dbReference>
<keyword evidence="2" id="KW-1185">Reference proteome</keyword>
<accession>A0A507AVB6</accession>
<evidence type="ECO:0000313" key="1">
    <source>
        <dbReference type="EMBL" id="TPX13912.1"/>
    </source>
</evidence>
<proteinExistence type="predicted"/>
<sequence>MAFARHQPCIILQRAGISCTVWFEDALAHYGVPTDVFSLYVLVADIDQARQALVHNGWTDALEPPETLTHFLLCHPEVQRRRLNPPASDAAAPHWMVSTVLLPADDWYFPAQELAWSASQNHFYPSLPPLTNSLISKLLDAPHASRLQSTMALYLVYLYGHVKPLKDREFTKNIMYENRRFHSDAVAGLSVGTLPVIEEERRFRDQLRSEKH</sequence>
<dbReference type="GeneID" id="41973059"/>
<protein>
    <submittedName>
        <fullName evidence="1">Uncharacterized protein</fullName>
    </submittedName>
</protein>
<dbReference type="AlphaFoldDB" id="A0A507AVB6"/>
<comment type="caution">
    <text evidence="1">The sequence shown here is derived from an EMBL/GenBank/DDBJ whole genome shotgun (WGS) entry which is preliminary data.</text>
</comment>